<evidence type="ECO:0000313" key="8">
    <source>
        <dbReference type="EMBL" id="ABW02500.1"/>
    </source>
</evidence>
<dbReference type="InterPro" id="IPR013154">
    <property type="entry name" value="ADH-like_N"/>
</dbReference>
<dbReference type="eggNOG" id="arCOG01459">
    <property type="taxonomic scope" value="Archaea"/>
</dbReference>
<keyword evidence="3 6" id="KW-0479">Metal-binding</keyword>
<dbReference type="Pfam" id="PF08240">
    <property type="entry name" value="ADH_N"/>
    <property type="match status" value="1"/>
</dbReference>
<protein>
    <submittedName>
        <fullName evidence="8">Alcohol dehydrogenase GroES domain protein</fullName>
    </submittedName>
</protein>
<dbReference type="Pfam" id="PF00107">
    <property type="entry name" value="ADH_zinc_N"/>
    <property type="match status" value="1"/>
</dbReference>
<dbReference type="InterPro" id="IPR013149">
    <property type="entry name" value="ADH-like_C"/>
</dbReference>
<dbReference type="AlphaFoldDB" id="A8MAC3"/>
<organism evidence="8 9">
    <name type="scientific">Caldivirga maquilingensis (strain ATCC 700844 / DSM 13496 / JCM 10307 / IC-167)</name>
    <dbReference type="NCBI Taxonomy" id="397948"/>
    <lineage>
        <taxon>Archaea</taxon>
        <taxon>Thermoproteota</taxon>
        <taxon>Thermoprotei</taxon>
        <taxon>Thermoproteales</taxon>
        <taxon>Thermoproteaceae</taxon>
        <taxon>Caldivirga</taxon>
    </lineage>
</organism>
<feature type="domain" description="Enoyl reductase (ER)" evidence="7">
    <location>
        <begin position="12"/>
        <end position="316"/>
    </location>
</feature>
<dbReference type="PANTHER" id="PTHR43350:SF17">
    <property type="entry name" value="NAD-DEPENDENT ALCOHOL DEHYDROGENASE"/>
    <property type="match status" value="1"/>
</dbReference>
<dbReference type="SUPFAM" id="SSF50129">
    <property type="entry name" value="GroES-like"/>
    <property type="match status" value="1"/>
</dbReference>
<dbReference type="RefSeq" id="WP_012186719.1">
    <property type="nucleotide sequence ID" value="NC_009954.1"/>
</dbReference>
<evidence type="ECO:0000256" key="4">
    <source>
        <dbReference type="ARBA" id="ARBA00022833"/>
    </source>
</evidence>
<dbReference type="PANTHER" id="PTHR43350">
    <property type="entry name" value="NAD-DEPENDENT ALCOHOL DEHYDROGENASE"/>
    <property type="match status" value="1"/>
</dbReference>
<dbReference type="STRING" id="397948.Cmaq_1677"/>
<proteinExistence type="inferred from homology"/>
<dbReference type="KEGG" id="cma:Cmaq_1677"/>
<name>A8MAC3_CALMQ</name>
<keyword evidence="9" id="KW-1185">Reference proteome</keyword>
<dbReference type="InterPro" id="IPR011032">
    <property type="entry name" value="GroES-like_sf"/>
</dbReference>
<accession>A8MAC3</accession>
<evidence type="ECO:0000256" key="6">
    <source>
        <dbReference type="RuleBase" id="RU361277"/>
    </source>
</evidence>
<dbReference type="CDD" id="cd08269">
    <property type="entry name" value="Zn_ADH9"/>
    <property type="match status" value="1"/>
</dbReference>
<dbReference type="Proteomes" id="UP000001137">
    <property type="component" value="Chromosome"/>
</dbReference>
<dbReference type="PROSITE" id="PS00059">
    <property type="entry name" value="ADH_ZINC"/>
    <property type="match status" value="1"/>
</dbReference>
<keyword evidence="4 6" id="KW-0862">Zinc</keyword>
<dbReference type="OrthoDB" id="73567at2157"/>
<evidence type="ECO:0000256" key="2">
    <source>
        <dbReference type="ARBA" id="ARBA00008072"/>
    </source>
</evidence>
<gene>
    <name evidence="8" type="ordered locus">Cmaq_1677</name>
</gene>
<dbReference type="SUPFAM" id="SSF51735">
    <property type="entry name" value="NAD(P)-binding Rossmann-fold domains"/>
    <property type="match status" value="1"/>
</dbReference>
<comment type="similarity">
    <text evidence="2 6">Belongs to the zinc-containing alcohol dehydrogenase family.</text>
</comment>
<dbReference type="Gene3D" id="3.40.50.720">
    <property type="entry name" value="NAD(P)-binding Rossmann-like Domain"/>
    <property type="match status" value="1"/>
</dbReference>
<evidence type="ECO:0000256" key="3">
    <source>
        <dbReference type="ARBA" id="ARBA00022723"/>
    </source>
</evidence>
<evidence type="ECO:0000256" key="5">
    <source>
        <dbReference type="ARBA" id="ARBA00023002"/>
    </source>
</evidence>
<dbReference type="InterPro" id="IPR020843">
    <property type="entry name" value="ER"/>
</dbReference>
<dbReference type="InterPro" id="IPR002328">
    <property type="entry name" value="ADH_Zn_CS"/>
</dbReference>
<dbReference type="HOGENOM" id="CLU_026673_11_0_2"/>
<dbReference type="GO" id="GO:0016491">
    <property type="term" value="F:oxidoreductase activity"/>
    <property type="evidence" value="ECO:0007669"/>
    <property type="project" value="UniProtKB-KW"/>
</dbReference>
<dbReference type="Gene3D" id="3.90.180.10">
    <property type="entry name" value="Medium-chain alcohol dehydrogenases, catalytic domain"/>
    <property type="match status" value="2"/>
</dbReference>
<evidence type="ECO:0000256" key="1">
    <source>
        <dbReference type="ARBA" id="ARBA00001947"/>
    </source>
</evidence>
<reference evidence="8 9" key="1">
    <citation type="submission" date="2007-10" db="EMBL/GenBank/DDBJ databases">
        <title>Complete sequence of Caldivirga maquilingensis IC-167.</title>
        <authorList>
            <consortium name="US DOE Joint Genome Institute"/>
            <person name="Copeland A."/>
            <person name="Lucas S."/>
            <person name="Lapidus A."/>
            <person name="Barry K."/>
            <person name="Glavina del Rio T."/>
            <person name="Dalin E."/>
            <person name="Tice H."/>
            <person name="Pitluck S."/>
            <person name="Saunders E."/>
            <person name="Brettin T."/>
            <person name="Bruce D."/>
            <person name="Detter J.C."/>
            <person name="Han C."/>
            <person name="Schmutz J."/>
            <person name="Larimer F."/>
            <person name="Land M."/>
            <person name="Hauser L."/>
            <person name="Kyrpides N."/>
            <person name="Ivanova N."/>
            <person name="Biddle J.F."/>
            <person name="Zhang Z."/>
            <person name="Fitz-Gibbon S.T."/>
            <person name="Lowe T.M."/>
            <person name="Saltikov C."/>
            <person name="House C.H."/>
            <person name="Richardson P."/>
        </authorList>
    </citation>
    <scope>NUCLEOTIDE SEQUENCE [LARGE SCALE GENOMIC DNA]</scope>
    <source>
        <strain evidence="9">ATCC 700844 / DSM 13496 / JCM 10307 / IC-167</strain>
    </source>
</reference>
<keyword evidence="5" id="KW-0560">Oxidoreductase</keyword>
<sequence length="318" mass="34497">MKNRVGVLVSAGLVRIEEHESPKPREGEVLIKVKAAGICSGDIYAFKGLPVWFTLPAPFGHEPVGDVVEVGPNVTGFKPGDKVIAIGSPAYADYLVAKASSVAKIPSNIPYEYAIGEPLAAIVNVIRVTQPRLGDYVAVVGSGYMGLLLTQALRGMGFSELAVFDIIDDRLKLAKEFGATATVNPTVDDVDKVTKELTNGNGFNVVFEVSGNPNGVDLATRIIGRRGRLSIVSYHSLPVQVNFRIWDAKGIDLVMAVPARSGEEYATIDLRIAAKLLERGVFNQEKLITHEWRLDQLQEALEYASKKPKEYIKGVIIP</sequence>
<dbReference type="InterPro" id="IPR036291">
    <property type="entry name" value="NAD(P)-bd_dom_sf"/>
</dbReference>
<comment type="cofactor">
    <cofactor evidence="1 6">
        <name>Zn(2+)</name>
        <dbReference type="ChEBI" id="CHEBI:29105"/>
    </cofactor>
</comment>
<dbReference type="GeneID" id="5708828"/>
<dbReference type="EMBL" id="CP000852">
    <property type="protein sequence ID" value="ABW02500.1"/>
    <property type="molecule type" value="Genomic_DNA"/>
</dbReference>
<dbReference type="GO" id="GO:0008270">
    <property type="term" value="F:zinc ion binding"/>
    <property type="evidence" value="ECO:0007669"/>
    <property type="project" value="InterPro"/>
</dbReference>
<evidence type="ECO:0000313" key="9">
    <source>
        <dbReference type="Proteomes" id="UP000001137"/>
    </source>
</evidence>
<evidence type="ECO:0000259" key="7">
    <source>
        <dbReference type="SMART" id="SM00829"/>
    </source>
</evidence>
<dbReference type="SMART" id="SM00829">
    <property type="entry name" value="PKS_ER"/>
    <property type="match status" value="1"/>
</dbReference>